<dbReference type="GO" id="GO:0008528">
    <property type="term" value="F:G protein-coupled peptide receptor activity"/>
    <property type="evidence" value="ECO:0007669"/>
    <property type="project" value="InterPro"/>
</dbReference>
<evidence type="ECO:0000313" key="7">
    <source>
        <dbReference type="Proteomes" id="UP000829354"/>
    </source>
</evidence>
<name>A0AAE9EJ33_CAEBR</name>
<evidence type="ECO:0008006" key="8">
    <source>
        <dbReference type="Google" id="ProtNLM"/>
    </source>
</evidence>
<keyword evidence="7" id="KW-1185">Reference proteome</keyword>
<feature type="transmembrane region" description="Helical" evidence="5">
    <location>
        <begin position="32"/>
        <end position="56"/>
    </location>
</feature>
<evidence type="ECO:0000256" key="5">
    <source>
        <dbReference type="SAM" id="Phobius"/>
    </source>
</evidence>
<dbReference type="InterPro" id="IPR019427">
    <property type="entry name" value="7TM_GPCR_serpentine_rcpt_Srw"/>
</dbReference>
<evidence type="ECO:0000256" key="1">
    <source>
        <dbReference type="ARBA" id="ARBA00004370"/>
    </source>
</evidence>
<reference evidence="6 7" key="1">
    <citation type="submission" date="2022-04" db="EMBL/GenBank/DDBJ databases">
        <title>Chromosome-level reference genomes for two strains of Caenorhabditis briggsae: an improved platform for comparative genomics.</title>
        <authorList>
            <person name="Stevens L."/>
            <person name="Andersen E."/>
        </authorList>
    </citation>
    <scope>NUCLEOTIDE SEQUENCE [LARGE SCALE GENOMIC DNA]</scope>
    <source>
        <strain evidence="6">VX34</strain>
        <tissue evidence="6">Whole-organism</tissue>
    </source>
</reference>
<dbReference type="Gene3D" id="1.20.1070.10">
    <property type="entry name" value="Rhodopsin 7-helix transmembrane proteins"/>
    <property type="match status" value="1"/>
</dbReference>
<feature type="transmembrane region" description="Helical" evidence="5">
    <location>
        <begin position="68"/>
        <end position="89"/>
    </location>
</feature>
<dbReference type="PANTHER" id="PTHR46895">
    <property type="entry name" value="PROTEIN CBG20548-RELATED"/>
    <property type="match status" value="1"/>
</dbReference>
<feature type="transmembrane region" description="Helical" evidence="5">
    <location>
        <begin position="502"/>
        <end position="521"/>
    </location>
</feature>
<feature type="transmembrane region" description="Helical" evidence="5">
    <location>
        <begin position="109"/>
        <end position="131"/>
    </location>
</feature>
<sequence>MSNNTTLPSKSATDICLTDRQMSLSVNSAEGVLIGTIIPVLVLFGISGNILNLTVLLAPNLRTRSNQLLACLAVADIVSLIVILPHSMAHYEMFETALWFRKFYGKYKFQIIGISNWSIATATWLVFVICLERLIIIKYPLSVRKQAKFFTPRNVVSIIVVTTFILTSYNHVSHACAEKLFCNGTQYHVACIEINSERWFRNEPNPNSELMKSLVRYAPQVNAIFVVLIPVILVIIFNVMLILTLRQRQKLFEPSKTIRGDSQYGSQAKTEHKVTITVTAIVTCFTITQSPSAFVTFLSFYIQKDWFTLSAICTILVVLGKALNFVLFCLSSASFRQRLMMQTKQGILRKSTRTVSMVTSSTVIVDNIPESRKRSRNAMEMIERRTSASSALVGGNRADRTHRANSSQSMIGERMPLKEFRRGTSFVQQLFKSSEAIRGGPQGRVQAETEHKATITVTAIVTCFTITQSPSAFVTFLSFYIYYLFLVHNECNLHNPRRPGKSIELCTFLSIFCLILTTFYGTRNSNEIDEENVICRNRG</sequence>
<comment type="subcellular location">
    <subcellularLocation>
        <location evidence="1">Membrane</location>
    </subcellularLocation>
</comment>
<feature type="transmembrane region" description="Helical" evidence="5">
    <location>
        <begin position="453"/>
        <end position="482"/>
    </location>
</feature>
<evidence type="ECO:0000256" key="2">
    <source>
        <dbReference type="ARBA" id="ARBA00022692"/>
    </source>
</evidence>
<dbReference type="AlphaFoldDB" id="A0AAE9EJ33"/>
<organism evidence="6 7">
    <name type="scientific">Caenorhabditis briggsae</name>
    <dbReference type="NCBI Taxonomy" id="6238"/>
    <lineage>
        <taxon>Eukaryota</taxon>
        <taxon>Metazoa</taxon>
        <taxon>Ecdysozoa</taxon>
        <taxon>Nematoda</taxon>
        <taxon>Chromadorea</taxon>
        <taxon>Rhabditida</taxon>
        <taxon>Rhabditina</taxon>
        <taxon>Rhabditomorpha</taxon>
        <taxon>Rhabditoidea</taxon>
        <taxon>Rhabditidae</taxon>
        <taxon>Peloderinae</taxon>
        <taxon>Caenorhabditis</taxon>
    </lineage>
</organism>
<dbReference type="PANTHER" id="PTHR46895:SF3">
    <property type="entry name" value="G-PROTEIN COUPLED RECEPTOR F59B2.13-RELATED"/>
    <property type="match status" value="1"/>
</dbReference>
<keyword evidence="2 5" id="KW-0812">Transmembrane</keyword>
<feature type="transmembrane region" description="Helical" evidence="5">
    <location>
        <begin position="306"/>
        <end position="330"/>
    </location>
</feature>
<gene>
    <name evidence="6" type="ORF">L5515_004967</name>
</gene>
<keyword evidence="3 5" id="KW-1133">Transmembrane helix</keyword>
<feature type="transmembrane region" description="Helical" evidence="5">
    <location>
        <begin position="274"/>
        <end position="300"/>
    </location>
</feature>
<dbReference type="PRINTS" id="PR00237">
    <property type="entry name" value="GPCRRHODOPSN"/>
</dbReference>
<protein>
    <recommendedName>
        <fullName evidence="8">G-protein coupled receptors family 1 profile domain-containing protein</fullName>
    </recommendedName>
</protein>
<keyword evidence="4 5" id="KW-0472">Membrane</keyword>
<dbReference type="InterPro" id="IPR000276">
    <property type="entry name" value="GPCR_Rhodpsn"/>
</dbReference>
<dbReference type="Pfam" id="PF10324">
    <property type="entry name" value="7TM_GPCR_Srw"/>
    <property type="match status" value="1"/>
</dbReference>
<evidence type="ECO:0000256" key="3">
    <source>
        <dbReference type="ARBA" id="ARBA00022989"/>
    </source>
</evidence>
<dbReference type="GO" id="GO:0016020">
    <property type="term" value="C:membrane"/>
    <property type="evidence" value="ECO:0007669"/>
    <property type="project" value="UniProtKB-SubCell"/>
</dbReference>
<dbReference type="CDD" id="cd14978">
    <property type="entry name" value="7tmA_FMRFamide_R-like"/>
    <property type="match status" value="1"/>
</dbReference>
<feature type="transmembrane region" description="Helical" evidence="5">
    <location>
        <begin position="223"/>
        <end position="245"/>
    </location>
</feature>
<dbReference type="EMBL" id="CP092622">
    <property type="protein sequence ID" value="UMM24981.1"/>
    <property type="molecule type" value="Genomic_DNA"/>
</dbReference>
<feature type="transmembrane region" description="Helical" evidence="5">
    <location>
        <begin position="152"/>
        <end position="169"/>
    </location>
</feature>
<evidence type="ECO:0000256" key="4">
    <source>
        <dbReference type="ARBA" id="ARBA00023136"/>
    </source>
</evidence>
<dbReference type="SUPFAM" id="SSF81321">
    <property type="entry name" value="Family A G protein-coupled receptor-like"/>
    <property type="match status" value="1"/>
</dbReference>
<evidence type="ECO:0000313" key="6">
    <source>
        <dbReference type="EMBL" id="UMM24981.1"/>
    </source>
</evidence>
<accession>A0AAE9EJ33</accession>
<dbReference type="Proteomes" id="UP000829354">
    <property type="component" value="Chromosome III"/>
</dbReference>
<proteinExistence type="predicted"/>